<dbReference type="EMBL" id="OX451737">
    <property type="protein sequence ID" value="CAI8600439.1"/>
    <property type="molecule type" value="Genomic_DNA"/>
</dbReference>
<feature type="domain" description="Isopenicillin N synthase-like Fe(2+) 2OG dioxygenase" evidence="1">
    <location>
        <begin position="41"/>
        <end position="111"/>
    </location>
</feature>
<dbReference type="Gene3D" id="2.60.120.330">
    <property type="entry name" value="B-lactam Antibiotic, Isopenicillin N Synthase, Chain"/>
    <property type="match status" value="1"/>
</dbReference>
<dbReference type="InterPro" id="IPR027443">
    <property type="entry name" value="IPNS-like_sf"/>
</dbReference>
<dbReference type="Pfam" id="PF03171">
    <property type="entry name" value="2OG-FeII_Oxy"/>
    <property type="match status" value="1"/>
</dbReference>
<dbReference type="SUPFAM" id="SSF51197">
    <property type="entry name" value="Clavaminate synthase-like"/>
    <property type="match status" value="1"/>
</dbReference>
<dbReference type="PANTHER" id="PTHR47990">
    <property type="entry name" value="2-OXOGLUTARATE (2OG) AND FE(II)-DEPENDENT OXYGENASE SUPERFAMILY PROTEIN-RELATED"/>
    <property type="match status" value="1"/>
</dbReference>
<proteinExistence type="predicted"/>
<name>A0AAV0ZRR6_VICFA</name>
<dbReference type="AlphaFoldDB" id="A0AAV0ZRR6"/>
<protein>
    <recommendedName>
        <fullName evidence="1">Isopenicillin N synthase-like Fe(2+) 2OG dioxygenase domain-containing protein</fullName>
    </recommendedName>
</protein>
<keyword evidence="3" id="KW-1185">Reference proteome</keyword>
<dbReference type="InterPro" id="IPR044861">
    <property type="entry name" value="IPNS-like_FE2OG_OXY"/>
</dbReference>
<gene>
    <name evidence="2" type="ORF">VFH_II223200</name>
</gene>
<dbReference type="Proteomes" id="UP001157006">
    <property type="component" value="Chromosome 2"/>
</dbReference>
<organism evidence="2 3">
    <name type="scientific">Vicia faba</name>
    <name type="common">Broad bean</name>
    <name type="synonym">Faba vulgaris</name>
    <dbReference type="NCBI Taxonomy" id="3906"/>
    <lineage>
        <taxon>Eukaryota</taxon>
        <taxon>Viridiplantae</taxon>
        <taxon>Streptophyta</taxon>
        <taxon>Embryophyta</taxon>
        <taxon>Tracheophyta</taxon>
        <taxon>Spermatophyta</taxon>
        <taxon>Magnoliopsida</taxon>
        <taxon>eudicotyledons</taxon>
        <taxon>Gunneridae</taxon>
        <taxon>Pentapetalae</taxon>
        <taxon>rosids</taxon>
        <taxon>fabids</taxon>
        <taxon>Fabales</taxon>
        <taxon>Fabaceae</taxon>
        <taxon>Papilionoideae</taxon>
        <taxon>50 kb inversion clade</taxon>
        <taxon>NPAAA clade</taxon>
        <taxon>Hologalegina</taxon>
        <taxon>IRL clade</taxon>
        <taxon>Fabeae</taxon>
        <taxon>Vicia</taxon>
    </lineage>
</organism>
<accession>A0AAV0ZRR6</accession>
<reference evidence="2 3" key="1">
    <citation type="submission" date="2023-01" db="EMBL/GenBank/DDBJ databases">
        <authorList>
            <person name="Kreplak J."/>
        </authorList>
    </citation>
    <scope>NUCLEOTIDE SEQUENCE [LARGE SCALE GENOMIC DNA]</scope>
</reference>
<evidence type="ECO:0000313" key="2">
    <source>
        <dbReference type="EMBL" id="CAI8600439.1"/>
    </source>
</evidence>
<dbReference type="InterPro" id="IPR050231">
    <property type="entry name" value="Iron_ascorbate_oxido_reductase"/>
</dbReference>
<evidence type="ECO:0000313" key="3">
    <source>
        <dbReference type="Proteomes" id="UP001157006"/>
    </source>
</evidence>
<sequence>MWSKGNPNFCETLSSLISKTRELSLFILKMVVEGFGLPEKGTMAIIFHNEVQGLQVLTKSGNWANVNIPPNGFIVLVGGMLKAWSNGRIQAPKHRVVTRGDKERLSFILFAVPNQETLIKVPSELVNEDHPLRYKPFKYEPRS</sequence>
<evidence type="ECO:0000259" key="1">
    <source>
        <dbReference type="Pfam" id="PF03171"/>
    </source>
</evidence>